<dbReference type="PANTHER" id="PTHR43085:SF1">
    <property type="entry name" value="PSEUDOURIDINE KINASE-RELATED"/>
    <property type="match status" value="1"/>
</dbReference>
<name>A0ABY8F8H5_9HYPH</name>
<keyword evidence="3" id="KW-0547">Nucleotide-binding</keyword>
<dbReference type="PANTHER" id="PTHR43085">
    <property type="entry name" value="HEXOKINASE FAMILY MEMBER"/>
    <property type="match status" value="1"/>
</dbReference>
<dbReference type="InterPro" id="IPR029056">
    <property type="entry name" value="Ribokinase-like"/>
</dbReference>
<evidence type="ECO:0000313" key="8">
    <source>
        <dbReference type="Proteomes" id="UP001209803"/>
    </source>
</evidence>
<protein>
    <submittedName>
        <fullName evidence="7">Carbohydrate kinase</fullName>
    </submittedName>
</protein>
<dbReference type="InterPro" id="IPR002173">
    <property type="entry name" value="Carboh/pur_kinase_PfkB_CS"/>
</dbReference>
<reference evidence="7 8" key="1">
    <citation type="submission" date="2023-03" db="EMBL/GenBank/DDBJ databases">
        <title>Roseibium porphyridii sp. nov. and Roseibium rhodosorbium sp. nov. isolated from marine algae, Porphyridium cruentum and Rhodosorus marinus, respectively.</title>
        <authorList>
            <person name="Lee M.W."/>
            <person name="Choi B.J."/>
            <person name="Lee J.K."/>
            <person name="Choi D.G."/>
            <person name="Baek J.H."/>
            <person name="Bayburt H."/>
            <person name="Kim J.M."/>
            <person name="Han D.M."/>
            <person name="Kim K.H."/>
            <person name="Jeon C.O."/>
        </authorList>
    </citation>
    <scope>NUCLEOTIDE SEQUENCE [LARGE SCALE GENOMIC DNA]</scope>
    <source>
        <strain evidence="7 8">KMA01</strain>
    </source>
</reference>
<dbReference type="SUPFAM" id="SSF53613">
    <property type="entry name" value="Ribokinase-like"/>
    <property type="match status" value="1"/>
</dbReference>
<keyword evidence="4 7" id="KW-0418">Kinase</keyword>
<dbReference type="GO" id="GO:0016301">
    <property type="term" value="F:kinase activity"/>
    <property type="evidence" value="ECO:0007669"/>
    <property type="project" value="UniProtKB-KW"/>
</dbReference>
<evidence type="ECO:0000256" key="4">
    <source>
        <dbReference type="ARBA" id="ARBA00022777"/>
    </source>
</evidence>
<evidence type="ECO:0000256" key="2">
    <source>
        <dbReference type="ARBA" id="ARBA00022679"/>
    </source>
</evidence>
<dbReference type="EMBL" id="CP120863">
    <property type="protein sequence ID" value="WFE91812.1"/>
    <property type="molecule type" value="Genomic_DNA"/>
</dbReference>
<keyword evidence="2" id="KW-0808">Transferase</keyword>
<dbReference type="RefSeq" id="WP_265684396.1">
    <property type="nucleotide sequence ID" value="NZ_CP120863.1"/>
</dbReference>
<evidence type="ECO:0000256" key="1">
    <source>
        <dbReference type="ARBA" id="ARBA00010688"/>
    </source>
</evidence>
<dbReference type="Pfam" id="PF00294">
    <property type="entry name" value="PfkB"/>
    <property type="match status" value="1"/>
</dbReference>
<feature type="domain" description="Carbohydrate kinase PfkB" evidence="6">
    <location>
        <begin position="24"/>
        <end position="302"/>
    </location>
</feature>
<proteinExistence type="inferred from homology"/>
<gene>
    <name evidence="7" type="ORF">K1718_10750</name>
</gene>
<dbReference type="Gene3D" id="3.40.1190.20">
    <property type="match status" value="1"/>
</dbReference>
<evidence type="ECO:0000256" key="3">
    <source>
        <dbReference type="ARBA" id="ARBA00022741"/>
    </source>
</evidence>
<dbReference type="InterPro" id="IPR011611">
    <property type="entry name" value="PfkB_dom"/>
</dbReference>
<dbReference type="InterPro" id="IPR050306">
    <property type="entry name" value="PfkB_Carbo_kinase"/>
</dbReference>
<keyword evidence="8" id="KW-1185">Reference proteome</keyword>
<evidence type="ECO:0000259" key="6">
    <source>
        <dbReference type="Pfam" id="PF00294"/>
    </source>
</evidence>
<comment type="similarity">
    <text evidence="1">Belongs to the carbohydrate kinase PfkB family.</text>
</comment>
<dbReference type="Proteomes" id="UP001209803">
    <property type="component" value="Chromosome"/>
</dbReference>
<dbReference type="PROSITE" id="PS00584">
    <property type="entry name" value="PFKB_KINASES_2"/>
    <property type="match status" value="1"/>
</dbReference>
<accession>A0ABY8F8H5</accession>
<evidence type="ECO:0000256" key="5">
    <source>
        <dbReference type="ARBA" id="ARBA00022840"/>
    </source>
</evidence>
<organism evidence="7 8">
    <name type="scientific">Roseibium porphyridii</name>
    <dbReference type="NCBI Taxonomy" id="2866279"/>
    <lineage>
        <taxon>Bacteria</taxon>
        <taxon>Pseudomonadati</taxon>
        <taxon>Pseudomonadota</taxon>
        <taxon>Alphaproteobacteria</taxon>
        <taxon>Hyphomicrobiales</taxon>
        <taxon>Stappiaceae</taxon>
        <taxon>Roseibium</taxon>
    </lineage>
</organism>
<dbReference type="CDD" id="cd01167">
    <property type="entry name" value="bac_FRK"/>
    <property type="match status" value="1"/>
</dbReference>
<sequence length="315" mass="33738">MFLICGEALFDLFGEASNDDSIGFDARIGGSPFNVAMGLARLGEESAFFGGISKDALGERLVQKFRTEGVSDRYILRTDYLTTLSLVQKDEHGSPAYTFYGSNAADRMVTKADLPAFDTPPLFLHIGSYTALVEPIAGALKALIERERDRTLVSFDPNIRPTVVADMALWRKNTEALMPLTDVVKVSDEDLALITPDTSIEDIARSWLRSGAALVIVTKGGEGASVFAPGIELTVPGIKVAVEDTVGAGDTFQAALLAGLKELGATNRSALAALDEGQLKRLVEFAVQAAAVTCARRGANLPRKAELEKEWAALK</sequence>
<keyword evidence="5" id="KW-0067">ATP-binding</keyword>
<evidence type="ECO:0000313" key="7">
    <source>
        <dbReference type="EMBL" id="WFE91812.1"/>
    </source>
</evidence>